<comment type="caution">
    <text evidence="6">The sequence shown here is derived from an EMBL/GenBank/DDBJ whole genome shotgun (WGS) entry which is preliminary data.</text>
</comment>
<dbReference type="InterPro" id="IPR003653">
    <property type="entry name" value="Peptidase_C48_C"/>
</dbReference>
<comment type="similarity">
    <text evidence="1">Belongs to the peptidase C48 family.</text>
</comment>
<evidence type="ECO:0000256" key="4">
    <source>
        <dbReference type="SAM" id="MobiDB-lite"/>
    </source>
</evidence>
<dbReference type="GO" id="GO:0008234">
    <property type="term" value="F:cysteine-type peptidase activity"/>
    <property type="evidence" value="ECO:0007669"/>
    <property type="project" value="InterPro"/>
</dbReference>
<feature type="region of interest" description="Disordered" evidence="4">
    <location>
        <begin position="247"/>
        <end position="383"/>
    </location>
</feature>
<proteinExistence type="inferred from homology"/>
<dbReference type="Gene3D" id="3.40.395.10">
    <property type="entry name" value="Adenoviral Proteinase, Chain A"/>
    <property type="match status" value="1"/>
</dbReference>
<evidence type="ECO:0000313" key="6">
    <source>
        <dbReference type="EMBL" id="KZZ86567.1"/>
    </source>
</evidence>
<dbReference type="Pfam" id="PF02902">
    <property type="entry name" value="Peptidase_C48"/>
    <property type="match status" value="1"/>
</dbReference>
<feature type="compositionally biased region" description="Basic and acidic residues" evidence="4">
    <location>
        <begin position="869"/>
        <end position="882"/>
    </location>
</feature>
<evidence type="ECO:0000256" key="1">
    <source>
        <dbReference type="ARBA" id="ARBA00005234"/>
    </source>
</evidence>
<organism evidence="6 7">
    <name type="scientific">Ascosphaera apis ARSEF 7405</name>
    <dbReference type="NCBI Taxonomy" id="392613"/>
    <lineage>
        <taxon>Eukaryota</taxon>
        <taxon>Fungi</taxon>
        <taxon>Dikarya</taxon>
        <taxon>Ascomycota</taxon>
        <taxon>Pezizomycotina</taxon>
        <taxon>Eurotiomycetes</taxon>
        <taxon>Eurotiomycetidae</taxon>
        <taxon>Onygenales</taxon>
        <taxon>Ascosphaeraceae</taxon>
        <taxon>Ascosphaera</taxon>
    </lineage>
</organism>
<evidence type="ECO:0000313" key="7">
    <source>
        <dbReference type="Proteomes" id="UP000242877"/>
    </source>
</evidence>
<keyword evidence="3" id="KW-0378">Hydrolase</keyword>
<feature type="region of interest" description="Disordered" evidence="4">
    <location>
        <begin position="403"/>
        <end position="481"/>
    </location>
</feature>
<dbReference type="VEuPathDB" id="FungiDB:AAP_06435"/>
<feature type="compositionally biased region" description="Acidic residues" evidence="4">
    <location>
        <begin position="267"/>
        <end position="276"/>
    </location>
</feature>
<feature type="compositionally biased region" description="Acidic residues" evidence="4">
    <location>
        <begin position="250"/>
        <end position="260"/>
    </location>
</feature>
<evidence type="ECO:0000259" key="5">
    <source>
        <dbReference type="Pfam" id="PF02902"/>
    </source>
</evidence>
<protein>
    <submittedName>
        <fullName evidence="6">Peptidase C48, SUMO/Sentrin/Ubl1</fullName>
    </submittedName>
</protein>
<dbReference type="AlphaFoldDB" id="A0A167USW6"/>
<feature type="compositionally biased region" description="Basic residues" evidence="4">
    <location>
        <begin position="344"/>
        <end position="353"/>
    </location>
</feature>
<keyword evidence="7" id="KW-1185">Reference proteome</keyword>
<gene>
    <name evidence="6" type="ORF">AAP_06435</name>
</gene>
<feature type="compositionally biased region" description="Basic and acidic residues" evidence="4">
    <location>
        <begin position="443"/>
        <end position="454"/>
    </location>
</feature>
<dbReference type="InterPro" id="IPR038765">
    <property type="entry name" value="Papain-like_cys_pep_sf"/>
</dbReference>
<dbReference type="GO" id="GO:0019783">
    <property type="term" value="F:ubiquitin-like protein peptidase activity"/>
    <property type="evidence" value="ECO:0007669"/>
    <property type="project" value="UniProtKB-ARBA"/>
</dbReference>
<dbReference type="GO" id="GO:0006508">
    <property type="term" value="P:proteolysis"/>
    <property type="evidence" value="ECO:0007669"/>
    <property type="project" value="UniProtKB-KW"/>
</dbReference>
<dbReference type="SUPFAM" id="SSF54001">
    <property type="entry name" value="Cysteine proteinases"/>
    <property type="match status" value="1"/>
</dbReference>
<reference evidence="6 7" key="1">
    <citation type="journal article" date="2016" name="Genome Biol. Evol.">
        <title>Divergent and convergent evolution of fungal pathogenicity.</title>
        <authorList>
            <person name="Shang Y."/>
            <person name="Xiao G."/>
            <person name="Zheng P."/>
            <person name="Cen K."/>
            <person name="Zhan S."/>
            <person name="Wang C."/>
        </authorList>
    </citation>
    <scope>NUCLEOTIDE SEQUENCE [LARGE SCALE GENOMIC DNA]</scope>
    <source>
        <strain evidence="6 7">ARSEF 7405</strain>
    </source>
</reference>
<dbReference type="OrthoDB" id="4212138at2759"/>
<dbReference type="EMBL" id="AZGZ01000065">
    <property type="protein sequence ID" value="KZZ86567.1"/>
    <property type="molecule type" value="Genomic_DNA"/>
</dbReference>
<sequence>MSNVIEEAAQAPNPDLRLVCDPPRLEGKEISISQTCDGQRVTGRTLQVSDTAREQVVSKWTPETVFKAVDWVKTVKTNQQLGDHLYLILQMVSEPAPFRCSCCVRAGWFSVCTIPDYSTSTTSRACTCCWYRRVARDCDHNPDKRKAVPNRRELRLVQTSVTQALSAARDLLRGTGYFVADSHGRQVEMVPASQQEQLEWIRDACGRQGMVAVLKEDQRRREKYRASLEVKIDSLKSKIRRLEAELAAVQEEEDEDESDEMVALSEEGGEGSDAPDEAAAIAEAPRRSGRPNAGKSRRSNNVPAATTVVSRPGHPLTPEREGLNTFVESSPSIASPAGVPALSLRKRAWKRSSHLTDKASSASRPARRRRLASAESESPSVEGSGDLLAAFLQSGAASSSLPIREETAAAAPPPNSLSAGSLDTAPAADSHEETSFVTAPLGESREVPVSRELADEAAAADGDLDGDRAPSPAVSIDRLPLSGDVTNGLPVSVASPATPPPQDFSAAIQTVMSPFPNARGESILQLAREKLAAEEAKANAASVAATAVPLEESPAFPDLSLLDVHLVEDLGRLRQVPSKEVFPASTSASFKHNALLSYRRKQFWQGEVPSWGPLPYVLEEGDHVGMRNRDAEFEAAHVMGYAYLLLATLPTVARSCVALVDPIFTTLLREEGFGVAAALDGYAAGLEAVRRARVLLFPIHDVDHWLFCAVDKEDWTVVEGDSMWAEGDTYQEEQLAPILEWLQHVGVCPPSGAPWTYLGNIFDQQEGDHDCGIYLCAGMRTLLLQGRIDQRSSWTVNSISKFRKHLLEELSVGTIDPSFQARLGRWFDPSVAAAEEVGNDTTILSAVEEDACNPTASSEEVDGGLDVAKPADGEDKNESLLK</sequence>
<dbReference type="Proteomes" id="UP000242877">
    <property type="component" value="Unassembled WGS sequence"/>
</dbReference>
<accession>A0A167USW6</accession>
<feature type="domain" description="Ubiquitin-like protease family profile" evidence="5">
    <location>
        <begin position="688"/>
        <end position="806"/>
    </location>
</feature>
<evidence type="ECO:0000256" key="3">
    <source>
        <dbReference type="ARBA" id="ARBA00022801"/>
    </source>
</evidence>
<feature type="compositionally biased region" description="Polar residues" evidence="4">
    <location>
        <begin position="299"/>
        <end position="309"/>
    </location>
</feature>
<keyword evidence="2" id="KW-0645">Protease</keyword>
<feature type="region of interest" description="Disordered" evidence="4">
    <location>
        <begin position="851"/>
        <end position="882"/>
    </location>
</feature>
<name>A0A167USW6_9EURO</name>
<evidence type="ECO:0000256" key="2">
    <source>
        <dbReference type="ARBA" id="ARBA00022670"/>
    </source>
</evidence>